<dbReference type="AlphaFoldDB" id="A0A1I6GY91"/>
<dbReference type="EMBL" id="FOYQ01000002">
    <property type="protein sequence ID" value="SFR47130.1"/>
    <property type="molecule type" value="Genomic_DNA"/>
</dbReference>
<name>A0A1I6GY91_9FLAO</name>
<dbReference type="STRING" id="400055.SAMN04490243_1887"/>
<evidence type="ECO:0000313" key="2">
    <source>
        <dbReference type="Proteomes" id="UP000199534"/>
    </source>
</evidence>
<dbReference type="RefSeq" id="WP_092982351.1">
    <property type="nucleotide sequence ID" value="NZ_FOYQ01000002.1"/>
</dbReference>
<organism evidence="1 2">
    <name type="scientific">Robiginitalea myxolifaciens</name>
    <dbReference type="NCBI Taxonomy" id="400055"/>
    <lineage>
        <taxon>Bacteria</taxon>
        <taxon>Pseudomonadati</taxon>
        <taxon>Bacteroidota</taxon>
        <taxon>Flavobacteriia</taxon>
        <taxon>Flavobacteriales</taxon>
        <taxon>Flavobacteriaceae</taxon>
        <taxon>Robiginitalea</taxon>
    </lineage>
</organism>
<gene>
    <name evidence="1" type="ORF">SAMN04490243_1887</name>
</gene>
<protein>
    <submittedName>
        <fullName evidence="1">Uncharacterized protein</fullName>
    </submittedName>
</protein>
<sequence length="289" mass="31510">MTQSSTFLAQGALFARFCIASLILILLGCSPLAGQDVAFNRDKDLLLAQYDCKTDVDDLHSAAALASLMRHQDYSDIEFHVVGGSYGMQNGAYVPPNTLFDAIFPGNWTDAHTDWDGAVATVTERAAGILDAGGAVWIAEAGQSDFSADVLAKLMKNGYSTQLEKQFHVVQHSKWNEQSTTPKDLTFVKANCDYIKIPDGNAVGNGSPGFVTKAVFDLEAELQDPDLRDIWELALAEANRYNGENQRYRNNDIFKGGLDFSDMSEACFILGLGNLKDAAAFFEIINTTP</sequence>
<keyword evidence="2" id="KW-1185">Reference proteome</keyword>
<proteinExistence type="predicted"/>
<reference evidence="1 2" key="1">
    <citation type="submission" date="2016-10" db="EMBL/GenBank/DDBJ databases">
        <authorList>
            <person name="de Groot N.N."/>
        </authorList>
    </citation>
    <scope>NUCLEOTIDE SEQUENCE [LARGE SCALE GENOMIC DNA]</scope>
    <source>
        <strain evidence="1 2">DSM 21019</strain>
    </source>
</reference>
<accession>A0A1I6GY91</accession>
<dbReference type="OrthoDB" id="7403807at2"/>
<dbReference type="Proteomes" id="UP000199534">
    <property type="component" value="Unassembled WGS sequence"/>
</dbReference>
<evidence type="ECO:0000313" key="1">
    <source>
        <dbReference type="EMBL" id="SFR47130.1"/>
    </source>
</evidence>